<name>A0A1D6JAX0_MAIZE</name>
<dbReference type="AlphaFoldDB" id="A0A1D6JAX0"/>
<sequence length="57" mass="6864">MSWFLYCSNNWIIVCQTNCWNPFALCRQGPPASYHLRFLVLRISVQLARKQCTRWRS</sequence>
<reference evidence="1" key="1">
    <citation type="submission" date="2015-12" db="EMBL/GenBank/DDBJ databases">
        <title>Update maize B73 reference genome by single molecule sequencing technologies.</title>
        <authorList>
            <consortium name="Maize Genome Sequencing Project"/>
            <person name="Ware D."/>
        </authorList>
    </citation>
    <scope>NUCLEOTIDE SEQUENCE</scope>
    <source>
        <tissue evidence="1">Seedling</tissue>
    </source>
</reference>
<proteinExistence type="predicted"/>
<accession>A0A1D6JAX0</accession>
<organism evidence="1">
    <name type="scientific">Zea mays</name>
    <name type="common">Maize</name>
    <dbReference type="NCBI Taxonomy" id="4577"/>
    <lineage>
        <taxon>Eukaryota</taxon>
        <taxon>Viridiplantae</taxon>
        <taxon>Streptophyta</taxon>
        <taxon>Embryophyta</taxon>
        <taxon>Tracheophyta</taxon>
        <taxon>Spermatophyta</taxon>
        <taxon>Magnoliopsida</taxon>
        <taxon>Liliopsida</taxon>
        <taxon>Poales</taxon>
        <taxon>Poaceae</taxon>
        <taxon>PACMAD clade</taxon>
        <taxon>Panicoideae</taxon>
        <taxon>Andropogonodae</taxon>
        <taxon>Andropogoneae</taxon>
        <taxon>Tripsacinae</taxon>
        <taxon>Zea</taxon>
    </lineage>
</organism>
<dbReference type="EMBL" id="CM000786">
    <property type="protein sequence ID" value="AQK45037.1"/>
    <property type="molecule type" value="Genomic_DNA"/>
</dbReference>
<protein>
    <submittedName>
        <fullName evidence="1">LIM domain-containing protein PLIM2b</fullName>
    </submittedName>
</protein>
<evidence type="ECO:0000313" key="1">
    <source>
        <dbReference type="EMBL" id="AQK45037.1"/>
    </source>
</evidence>
<gene>
    <name evidence="1" type="ORF">ZEAMMB73_Zm00001d025926</name>
</gene>